<dbReference type="PANTHER" id="PTHR35580:SF1">
    <property type="entry name" value="PHYTASE-LIKE DOMAIN-CONTAINING PROTEIN"/>
    <property type="match status" value="1"/>
</dbReference>
<dbReference type="OrthoDB" id="1652165at2"/>
<dbReference type="SUPFAM" id="SSF49299">
    <property type="entry name" value="PKD domain"/>
    <property type="match status" value="1"/>
</dbReference>
<feature type="compositionally biased region" description="Polar residues" evidence="1">
    <location>
        <begin position="104"/>
        <end position="114"/>
    </location>
</feature>
<organism evidence="4 5">
    <name type="scientific">Rufibacter latericius</name>
    <dbReference type="NCBI Taxonomy" id="2487040"/>
    <lineage>
        <taxon>Bacteria</taxon>
        <taxon>Pseudomonadati</taxon>
        <taxon>Bacteroidota</taxon>
        <taxon>Cytophagia</taxon>
        <taxon>Cytophagales</taxon>
        <taxon>Hymenobacteraceae</taxon>
        <taxon>Rufibacter</taxon>
    </lineage>
</organism>
<name>A0A3M9MTL2_9BACT</name>
<accession>A0A3M9MTL2</accession>
<feature type="chain" id="PRO_5018333405" evidence="2">
    <location>
        <begin position="26"/>
        <end position="1187"/>
    </location>
</feature>
<dbReference type="Gene3D" id="2.60.40.10">
    <property type="entry name" value="Immunoglobulins"/>
    <property type="match status" value="1"/>
</dbReference>
<evidence type="ECO:0000313" key="4">
    <source>
        <dbReference type="EMBL" id="RNI28862.1"/>
    </source>
</evidence>
<protein>
    <submittedName>
        <fullName evidence="4">PKD domain-containing protein</fullName>
    </submittedName>
</protein>
<sequence length="1187" mass="126786">MFLPAPLFIASAFWTLLQYFLVAPAPETEPALAGTAEPNLYTVPRSNTNDGRTLEFVENKGQWPKQVKYAADIPGGKMFLQPNGFVYVLQDPAKAGKHGHSPETPVSTPTQRKAASSEVLRSHAYSVTFENALPAPSLRPQEVTEGIKNYYLGKDPKKWGTGARGFRKVQYQSLYNGVDLALYEKGGQLKYDLLVAAGTSPDQIKLSYKGLTQIKLQEGNLRLETSVGHVTEHKPVAYQVVQNQRVAVPCVYQLNEQTLSFQFPQSYDSRYPLVIDPVVEFSSFTGSTADNWGYTATYDSQGNMYSGGIASSAGYPVTLGAFDISFGGNWDIAIIKYNTQTIGPAARLYATYLGGWNTETPHSLVVNANDELLVLGTTSSDDYPTSEGALNRTFKGGPDIAPLGLGGNPTYSRGSDLVITRLSSTGDRLLASTFLGGTDNDGLVARTTFTPTLVQNYGDQYRGDIITDPDGNVYIASNTSSGDFPAQNGFRSQSHGGTNDAVVCKLSPDLSQVLWGSYYGGSGTDAAYSIQIDPSRQVYVCGGTTSTTLPGTERGLKSASAGNTDGFVLKINEAGTSIMAATFLGTSAYDQTYFLQLDGDLNVYLLGQTLGNYPVTNGTYRNNNGRQFLQKLSNDLGTTIWSTVFGSGRTTIDISPTAFLVDDCQRIYVSGWGGNSNGGFYGNGSTNGLPTTSGAVQTTTDGGDFYLMQLGTDASELLYATFYGGNQTISGGSYEHVDGGTSRFDKKGYVYQAVCGGCQGRSNFPIPGGANFYSSTNNSINCNNAAFKFDFAEELRADAGPDQEICVEASALTLQGTPSGGVWTGEGVTQAGGVYRFTPTPALVGTRTLTYTVTGTGACSIANTMVMNVLPPEPHTISIPDTVFCANSTEVIPMVGSPAGGVFSGKGVNGSTFNPATAGVGKHVITYKNDGSNGVCGSVTQTVEVILPLVSLGPDTTLCPGSVTPFQLRANVPGGTWSGANVSSTGVFTPPAGFTGSIEVTYSINQPCPVTDTKKVNMPPRPTMEAHLANACQDNPEISGYAPFNATFANGTTNAESFTWSFGDGTESNETVPRHVYQTPGRYKVTLVARYGTGCEEFLEVGEVVVAPPFIPNIFTPNADGKNDTFVQHFSCLPTEIIVYDLWGKQVYQQKIYNQKWDGGKLSEGTYFYILKDTEGNMAKGWVEILK</sequence>
<feature type="domain" description="PKD" evidence="3">
    <location>
        <begin position="1049"/>
        <end position="1094"/>
    </location>
</feature>
<dbReference type="CDD" id="cd00146">
    <property type="entry name" value="PKD"/>
    <property type="match status" value="1"/>
</dbReference>
<feature type="region of interest" description="Disordered" evidence="1">
    <location>
        <begin position="94"/>
        <end position="117"/>
    </location>
</feature>
<dbReference type="AlphaFoldDB" id="A0A3M9MTL2"/>
<keyword evidence="5" id="KW-1185">Reference proteome</keyword>
<dbReference type="Pfam" id="PF18911">
    <property type="entry name" value="PKD_4"/>
    <property type="match status" value="1"/>
</dbReference>
<dbReference type="Proteomes" id="UP000272117">
    <property type="component" value="Unassembled WGS sequence"/>
</dbReference>
<dbReference type="SMART" id="SM00089">
    <property type="entry name" value="PKD"/>
    <property type="match status" value="1"/>
</dbReference>
<dbReference type="InterPro" id="IPR013783">
    <property type="entry name" value="Ig-like_fold"/>
</dbReference>
<dbReference type="InterPro" id="IPR000601">
    <property type="entry name" value="PKD_dom"/>
</dbReference>
<reference evidence="4 5" key="1">
    <citation type="submission" date="2018-11" db="EMBL/GenBank/DDBJ databases">
        <title>Rufibacter latericius sp. nov., isolated from water in Baiyang Lake.</title>
        <authorList>
            <person name="Yang Y."/>
        </authorList>
    </citation>
    <scope>NUCLEOTIDE SEQUENCE [LARGE SCALE GENOMIC DNA]</scope>
    <source>
        <strain evidence="4 5">R-22-1c-1</strain>
    </source>
</reference>
<proteinExistence type="predicted"/>
<keyword evidence="2" id="KW-0732">Signal</keyword>
<evidence type="ECO:0000256" key="1">
    <source>
        <dbReference type="SAM" id="MobiDB-lite"/>
    </source>
</evidence>
<gene>
    <name evidence="4" type="ORF">EFB08_09570</name>
</gene>
<comment type="caution">
    <text evidence="4">The sequence shown here is derived from an EMBL/GenBank/DDBJ whole genome shotgun (WGS) entry which is preliminary data.</text>
</comment>
<dbReference type="InterPro" id="IPR052918">
    <property type="entry name" value="Motility_Chemotaxis_Reg"/>
</dbReference>
<evidence type="ECO:0000313" key="5">
    <source>
        <dbReference type="Proteomes" id="UP000272117"/>
    </source>
</evidence>
<evidence type="ECO:0000259" key="3">
    <source>
        <dbReference type="PROSITE" id="PS50093"/>
    </source>
</evidence>
<dbReference type="Pfam" id="PF25778">
    <property type="entry name" value="DUF7948"/>
    <property type="match status" value="1"/>
</dbReference>
<dbReference type="Pfam" id="PF13585">
    <property type="entry name" value="CHU_C"/>
    <property type="match status" value="1"/>
</dbReference>
<feature type="signal peptide" evidence="2">
    <location>
        <begin position="1"/>
        <end position="25"/>
    </location>
</feature>
<dbReference type="PROSITE" id="PS50093">
    <property type="entry name" value="PKD"/>
    <property type="match status" value="1"/>
</dbReference>
<dbReference type="InterPro" id="IPR035986">
    <property type="entry name" value="PKD_dom_sf"/>
</dbReference>
<dbReference type="PANTHER" id="PTHR35580">
    <property type="entry name" value="CELL SURFACE GLYCOPROTEIN (S-LAYER PROTEIN)-LIKE PROTEIN"/>
    <property type="match status" value="1"/>
</dbReference>
<dbReference type="InterPro" id="IPR022409">
    <property type="entry name" value="PKD/Chitinase_dom"/>
</dbReference>
<evidence type="ECO:0000256" key="2">
    <source>
        <dbReference type="SAM" id="SignalP"/>
    </source>
</evidence>
<dbReference type="EMBL" id="RJJD01000004">
    <property type="protein sequence ID" value="RNI28862.1"/>
    <property type="molecule type" value="Genomic_DNA"/>
</dbReference>
<dbReference type="InterPro" id="IPR057708">
    <property type="entry name" value="DUF7948"/>
</dbReference>